<keyword evidence="2" id="KW-1185">Reference proteome</keyword>
<protein>
    <submittedName>
        <fullName evidence="1">Uncharacterized protein</fullName>
    </submittedName>
</protein>
<reference evidence="1 2" key="1">
    <citation type="journal article" date="2018" name="Sci. Rep.">
        <title>Genomic signatures of local adaptation to the degree of environmental predictability in rotifers.</title>
        <authorList>
            <person name="Franch-Gras L."/>
            <person name="Hahn C."/>
            <person name="Garcia-Roger E.M."/>
            <person name="Carmona M.J."/>
            <person name="Serra M."/>
            <person name="Gomez A."/>
        </authorList>
    </citation>
    <scope>NUCLEOTIDE SEQUENCE [LARGE SCALE GENOMIC DNA]</scope>
    <source>
        <strain evidence="1">HYR1</strain>
    </source>
</reference>
<name>A0A3M7QJQ7_BRAPC</name>
<evidence type="ECO:0000313" key="1">
    <source>
        <dbReference type="EMBL" id="RNA11519.1"/>
    </source>
</evidence>
<comment type="caution">
    <text evidence="1">The sequence shown here is derived from an EMBL/GenBank/DDBJ whole genome shotgun (WGS) entry which is preliminary data.</text>
</comment>
<dbReference type="AlphaFoldDB" id="A0A3M7QJQ7"/>
<organism evidence="1 2">
    <name type="scientific">Brachionus plicatilis</name>
    <name type="common">Marine rotifer</name>
    <name type="synonym">Brachionus muelleri</name>
    <dbReference type="NCBI Taxonomy" id="10195"/>
    <lineage>
        <taxon>Eukaryota</taxon>
        <taxon>Metazoa</taxon>
        <taxon>Spiralia</taxon>
        <taxon>Gnathifera</taxon>
        <taxon>Rotifera</taxon>
        <taxon>Eurotatoria</taxon>
        <taxon>Monogononta</taxon>
        <taxon>Pseudotrocha</taxon>
        <taxon>Ploima</taxon>
        <taxon>Brachionidae</taxon>
        <taxon>Brachionus</taxon>
    </lineage>
</organism>
<sequence length="82" mass="9699">MIKLFDICNKHTPMSRSVIEIFKLETTTRETHRRKEFINFLIHTGLQDVDTLYAFKNHQNSMPHLFQRLNLGDSNFESANAF</sequence>
<dbReference type="EMBL" id="REGN01005940">
    <property type="protein sequence ID" value="RNA11519.1"/>
    <property type="molecule type" value="Genomic_DNA"/>
</dbReference>
<evidence type="ECO:0000313" key="2">
    <source>
        <dbReference type="Proteomes" id="UP000276133"/>
    </source>
</evidence>
<proteinExistence type="predicted"/>
<accession>A0A3M7QJQ7</accession>
<gene>
    <name evidence="1" type="ORF">BpHYR1_000036</name>
</gene>
<dbReference type="Proteomes" id="UP000276133">
    <property type="component" value="Unassembled WGS sequence"/>
</dbReference>